<keyword evidence="3" id="KW-0378">Hydrolase</keyword>
<dbReference type="Pfam" id="PF02897">
    <property type="entry name" value="Peptidase_S9_N"/>
    <property type="match status" value="1"/>
</dbReference>
<keyword evidence="4" id="KW-0720">Serine protease</keyword>
<dbReference type="SUPFAM" id="SSF53474">
    <property type="entry name" value="alpha/beta-Hydrolases"/>
    <property type="match status" value="1"/>
</dbReference>
<dbReference type="SUPFAM" id="SSF50993">
    <property type="entry name" value="Peptidase/esterase 'gauge' domain"/>
    <property type="match status" value="1"/>
</dbReference>
<dbReference type="InterPro" id="IPR001375">
    <property type="entry name" value="Peptidase_S9_cat"/>
</dbReference>
<evidence type="ECO:0000256" key="1">
    <source>
        <dbReference type="ARBA" id="ARBA00005228"/>
    </source>
</evidence>
<sequence>MKPPIAKRIPYPQQLHGDVRQDDYYWLKDRNNPEVIEYVEEENRYYTEIMEPLKEETEEIYQRMVDRVPESEIAVPVQHGPYFTYSRLDKTQQYPIYARKKAETRELLSAATEEIVLDLNELAETSDYLSVTALRWSTDQRLLAYLENRDGTDRYTVFIKDMETGELLSDQIPDVFIYGSVEWSRSGDTIFYITVDESERPSKLMRHRLGSDIGQDELIYEENDETFTLSMNKSQSGKFIIVHADSKTTSEIRLIDADSPLSPYQLVDERRAGVEYDVEHWEKDLLILTNDDAENFKLLYCPLHDLNARKTLVDYNENRYLQALYPFQEKLLVAGRENGLTQIWELKDGHLEQIEWDEPLYSVSVKSNQSYDTSEVLLSFESMLTPETTYGLDLLSGERQCLQVAQVSGDYDPSAFRQKQLWATAEDGVRVPLNLVYKEGALDNGPAPIILYAYGSYGANSDPYFSPYRIPVLEKGIVYVTAQVRGGSEMGKHWYEDGKMQNKRNTFTDFIAAAEYLIEEGYTTSEQLAARGGSAGGLLAGAVANMAGDLFKVIVPEVPFVDVVTTMLDTSIPLTTLEWDEWGDPREPEAYFYMKSYSPYDNVEAKDYPHLYVTTGLNDPRVGYWEPAKWVARLREMKTDNHIIVMKTNMGAGHFGESGRFNQLKEVASLYAFVLDKIGTGAEMKVQNAVQ</sequence>
<comment type="similarity">
    <text evidence="1">Belongs to the peptidase S9A family.</text>
</comment>
<dbReference type="PANTHER" id="PTHR11757">
    <property type="entry name" value="PROTEASE FAMILY S9A OLIGOPEPTIDASE"/>
    <property type="match status" value="1"/>
</dbReference>
<dbReference type="Gene3D" id="2.130.10.120">
    <property type="entry name" value="Prolyl oligopeptidase, N-terminal domain"/>
    <property type="match status" value="1"/>
</dbReference>
<accession>A0ABZ0KW13</accession>
<dbReference type="RefSeq" id="WP_323690716.1">
    <property type="nucleotide sequence ID" value="NZ_CP116341.1"/>
</dbReference>
<evidence type="ECO:0000256" key="4">
    <source>
        <dbReference type="ARBA" id="ARBA00022825"/>
    </source>
</evidence>
<evidence type="ECO:0000256" key="2">
    <source>
        <dbReference type="ARBA" id="ARBA00022670"/>
    </source>
</evidence>
<organism evidence="7 8">
    <name type="scientific">Sporosarcina jeotgali</name>
    <dbReference type="NCBI Taxonomy" id="3020056"/>
    <lineage>
        <taxon>Bacteria</taxon>
        <taxon>Bacillati</taxon>
        <taxon>Bacillota</taxon>
        <taxon>Bacilli</taxon>
        <taxon>Bacillales</taxon>
        <taxon>Caryophanaceae</taxon>
        <taxon>Sporosarcina</taxon>
    </lineage>
</organism>
<reference evidence="7 8" key="1">
    <citation type="submission" date="2023-01" db="EMBL/GenBank/DDBJ databases">
        <title>Sporosarcina sp. nov., isolated from Korean tranditional fermented seafood 'Jeotgal'.</title>
        <authorList>
            <person name="Yang A.-I."/>
        </authorList>
    </citation>
    <scope>NUCLEOTIDE SEQUENCE [LARGE SCALE GENOMIC DNA]</scope>
    <source>
        <strain evidence="7 8">B2O-1</strain>
    </source>
</reference>
<dbReference type="Gene3D" id="3.40.50.1820">
    <property type="entry name" value="alpha/beta hydrolase"/>
    <property type="match status" value="1"/>
</dbReference>
<name>A0ABZ0KW13_9BACL</name>
<evidence type="ECO:0000259" key="6">
    <source>
        <dbReference type="Pfam" id="PF02897"/>
    </source>
</evidence>
<dbReference type="EMBL" id="CP116341">
    <property type="protein sequence ID" value="WOV83044.1"/>
    <property type="molecule type" value="Genomic_DNA"/>
</dbReference>
<evidence type="ECO:0000259" key="5">
    <source>
        <dbReference type="Pfam" id="PF00326"/>
    </source>
</evidence>
<protein>
    <submittedName>
        <fullName evidence="7">S9 family peptidase</fullName>
    </submittedName>
</protein>
<dbReference type="InterPro" id="IPR029058">
    <property type="entry name" value="AB_hydrolase_fold"/>
</dbReference>
<dbReference type="PROSITE" id="PS00708">
    <property type="entry name" value="PRO_ENDOPEP_SER"/>
    <property type="match status" value="1"/>
</dbReference>
<proteinExistence type="inferred from homology"/>
<dbReference type="PRINTS" id="PR00862">
    <property type="entry name" value="PROLIGOPTASE"/>
</dbReference>
<dbReference type="Proteomes" id="UP001303532">
    <property type="component" value="Chromosome"/>
</dbReference>
<dbReference type="InterPro" id="IPR002470">
    <property type="entry name" value="Peptidase_S9A"/>
</dbReference>
<evidence type="ECO:0000313" key="8">
    <source>
        <dbReference type="Proteomes" id="UP001303532"/>
    </source>
</evidence>
<dbReference type="PANTHER" id="PTHR11757:SF19">
    <property type="entry name" value="PROLYL ENDOPEPTIDASE-LIKE"/>
    <property type="match status" value="1"/>
</dbReference>
<feature type="domain" description="Peptidase S9A N-terminal" evidence="6">
    <location>
        <begin position="3"/>
        <end position="404"/>
    </location>
</feature>
<dbReference type="InterPro" id="IPR023302">
    <property type="entry name" value="Pept_S9A_N"/>
</dbReference>
<gene>
    <name evidence="7" type="ORF">PGH26_08835</name>
</gene>
<keyword evidence="8" id="KW-1185">Reference proteome</keyword>
<keyword evidence="2" id="KW-0645">Protease</keyword>
<dbReference type="Pfam" id="PF00326">
    <property type="entry name" value="Peptidase_S9"/>
    <property type="match status" value="1"/>
</dbReference>
<dbReference type="InterPro" id="IPR002471">
    <property type="entry name" value="Pept_S9_AS"/>
</dbReference>
<dbReference type="InterPro" id="IPR051543">
    <property type="entry name" value="Serine_Peptidase_S9A"/>
</dbReference>
<feature type="domain" description="Peptidase S9 prolyl oligopeptidase catalytic" evidence="5">
    <location>
        <begin position="464"/>
        <end position="679"/>
    </location>
</feature>
<evidence type="ECO:0000256" key="3">
    <source>
        <dbReference type="ARBA" id="ARBA00022801"/>
    </source>
</evidence>
<evidence type="ECO:0000313" key="7">
    <source>
        <dbReference type="EMBL" id="WOV83044.1"/>
    </source>
</evidence>